<gene>
    <name evidence="2" type="ORF">SNEC2469_LOCUS16554</name>
</gene>
<feature type="compositionally biased region" description="Low complexity" evidence="1">
    <location>
        <begin position="513"/>
        <end position="522"/>
    </location>
</feature>
<feature type="compositionally biased region" description="Basic and acidic residues" evidence="1">
    <location>
        <begin position="530"/>
        <end position="550"/>
    </location>
</feature>
<comment type="caution">
    <text evidence="2">The sequence shown here is derived from an EMBL/GenBank/DDBJ whole genome shotgun (WGS) entry which is preliminary data.</text>
</comment>
<keyword evidence="3" id="KW-1185">Reference proteome</keyword>
<feature type="region of interest" description="Disordered" evidence="1">
    <location>
        <begin position="473"/>
        <end position="568"/>
    </location>
</feature>
<dbReference type="OrthoDB" id="10613389at2759"/>
<evidence type="ECO:0000313" key="3">
    <source>
        <dbReference type="Proteomes" id="UP000601435"/>
    </source>
</evidence>
<reference evidence="2" key="1">
    <citation type="submission" date="2021-02" db="EMBL/GenBank/DDBJ databases">
        <authorList>
            <person name="Dougan E. K."/>
            <person name="Rhodes N."/>
            <person name="Thang M."/>
            <person name="Chan C."/>
        </authorList>
    </citation>
    <scope>NUCLEOTIDE SEQUENCE</scope>
</reference>
<proteinExistence type="predicted"/>
<sequence length="812" mass="93046">MARRDSLSEDETAGLQRNTAVHLDFRRRALLELCWDHYTEALVDTYSDRCKVSNKLRTVKQSQRNSYAEDVLEHVSATMDEDKAAKLRSQFAFLKDRLQMDPHRNDVRWILSTGDQYAPPRIYLLQCLCRLTYKTLLAEFQHACRARNMARVFYDLAKTLWYHQTLQFFMPLIPQDSIAPLQRWYSDYSLSQRLLRGVPSPATLETDDDAPGASVPEPATVADPSQLHGSRPQPSQVALPLSSNETLEEIFATRPEEWRYEPASSSAPIPDTPNPARQRIVKRSYLRALRRLQTTGFARMVSWNCGGLSSLAFESLKDWLGGWSCFSSSDGSSTSGVMTMIYLICTEPPTDVLNVYQHSWNPSKQEYINRGEEPVALLLQDAPVQIDYVFLRLPCNVPALRTRILRAAPVVALSGMRHFPITLEEDRLRFEQVAQTLLQDPEIKVNNAFPMDPAQTEELLRAADELKQFEGYMPRVPSTNVPSENASEEADQETKPKYPKASGKGNHGPAQPPRSSQAPSSPKELAANTADKEEDKPSRRSDWPARRGQEQRQNQRRQAPSWWSKDPNYRNENEIRELRHLVQDLTRLVLRQSDSISYMKLDLGFMLFLKTSMRPKLEDGSRTPEWAVVDPLFRVAQAWNKKKQEAPDTLEAPLRNTLMHCLLTTLVERLEDAIANPPHMDRLRYLGLVEANGLVYLRWNPTTKSHERATQEPLPVEAALEGLKLVIRHLPFPRVLLRFHALRRLTQEMQVEVVPFTLELHNRNQEAQLTYQQFERMSHSALWHLVGGTMRMARLGRSPLEQSVEESARRLG</sequence>
<evidence type="ECO:0000256" key="1">
    <source>
        <dbReference type="SAM" id="MobiDB-lite"/>
    </source>
</evidence>
<protein>
    <submittedName>
        <fullName evidence="2">Uncharacterized protein</fullName>
    </submittedName>
</protein>
<dbReference type="Proteomes" id="UP000601435">
    <property type="component" value="Unassembled WGS sequence"/>
</dbReference>
<dbReference type="AlphaFoldDB" id="A0A812UBJ0"/>
<name>A0A812UBJ0_9DINO</name>
<organism evidence="2 3">
    <name type="scientific">Symbiodinium necroappetens</name>
    <dbReference type="NCBI Taxonomy" id="1628268"/>
    <lineage>
        <taxon>Eukaryota</taxon>
        <taxon>Sar</taxon>
        <taxon>Alveolata</taxon>
        <taxon>Dinophyceae</taxon>
        <taxon>Suessiales</taxon>
        <taxon>Symbiodiniaceae</taxon>
        <taxon>Symbiodinium</taxon>
    </lineage>
</organism>
<accession>A0A812UBJ0</accession>
<feature type="region of interest" description="Disordered" evidence="1">
    <location>
        <begin position="200"/>
        <end position="240"/>
    </location>
</feature>
<dbReference type="EMBL" id="CAJNJA010026986">
    <property type="protein sequence ID" value="CAE7568466.1"/>
    <property type="molecule type" value="Genomic_DNA"/>
</dbReference>
<evidence type="ECO:0000313" key="2">
    <source>
        <dbReference type="EMBL" id="CAE7568466.1"/>
    </source>
</evidence>